<evidence type="ECO:0000256" key="1">
    <source>
        <dbReference type="ARBA" id="ARBA00009861"/>
    </source>
</evidence>
<evidence type="ECO:0000256" key="2">
    <source>
        <dbReference type="ARBA" id="ARBA00022679"/>
    </source>
</evidence>
<dbReference type="Pfam" id="PF02458">
    <property type="entry name" value="Transferase"/>
    <property type="match status" value="1"/>
</dbReference>
<dbReference type="PANTHER" id="PTHR31147:SF66">
    <property type="entry name" value="OS05G0315700 PROTEIN"/>
    <property type="match status" value="1"/>
</dbReference>
<accession>A0A371EU22</accession>
<sequence length="445" mass="49175">MSGTSFSVVHGEPELVTAAGPTRREIKKLSDIDDQEGLRFQLAVTLFYQKSEAMEGKKAAWVIRDALGKALVHYYPLAGRLREGPNRKLMVDCNGEGILFVQAEADVSLKQLGNSILPPCPHINHLLLHVPASQPILGCPLLLVQVTHLTCGGFVFAVRMNHTICDSFGLVQFLTMVAEIARGAPISQFPVWERQLFSARDPPRITCPHHEYEDETETWDSNEMAHEAFFFGPNEIASLRNHLPQHLRKCSTFEILSACLWKCRTIALGLKPNEIVGLSPFITARGKQGLQVPNGYYGNAFAFPMALSEAGLLCQNPLEYALGLIRKAKAQMSAEYVSSVADLMVLKGRPKYRTKGNYLIGDTTHVGFYDVDFGWGCPIYGGPAGAIPFVSFYGRFRNSEGEDGIVVPILLPRPVINTFLSQLLKITTKDPLHLSCNKMPSSSML</sequence>
<dbReference type="PANTHER" id="PTHR31147">
    <property type="entry name" value="ACYL TRANSFERASE 4"/>
    <property type="match status" value="1"/>
</dbReference>
<evidence type="ECO:0000313" key="3">
    <source>
        <dbReference type="EMBL" id="RDX69537.1"/>
    </source>
</evidence>
<dbReference type="OrthoDB" id="444127at2759"/>
<keyword evidence="2" id="KW-0808">Transferase</keyword>
<comment type="similarity">
    <text evidence="1">Belongs to the plant acyltransferase family.</text>
</comment>
<proteinExistence type="inferred from homology"/>
<name>A0A371EU22_MUCPR</name>
<dbReference type="Proteomes" id="UP000257109">
    <property type="component" value="Unassembled WGS sequence"/>
</dbReference>
<reference evidence="3" key="1">
    <citation type="submission" date="2018-05" db="EMBL/GenBank/DDBJ databases">
        <title>Draft genome of Mucuna pruriens seed.</title>
        <authorList>
            <person name="Nnadi N.E."/>
            <person name="Vos R."/>
            <person name="Hasami M.H."/>
            <person name="Devisetty U.K."/>
            <person name="Aguiy J.C."/>
        </authorList>
    </citation>
    <scope>NUCLEOTIDE SEQUENCE [LARGE SCALE GENOMIC DNA]</scope>
    <source>
        <strain evidence="3">JCA_2017</strain>
    </source>
</reference>
<evidence type="ECO:0000313" key="4">
    <source>
        <dbReference type="Proteomes" id="UP000257109"/>
    </source>
</evidence>
<organism evidence="3 4">
    <name type="scientific">Mucuna pruriens</name>
    <name type="common">Velvet bean</name>
    <name type="synonym">Dolichos pruriens</name>
    <dbReference type="NCBI Taxonomy" id="157652"/>
    <lineage>
        <taxon>Eukaryota</taxon>
        <taxon>Viridiplantae</taxon>
        <taxon>Streptophyta</taxon>
        <taxon>Embryophyta</taxon>
        <taxon>Tracheophyta</taxon>
        <taxon>Spermatophyta</taxon>
        <taxon>Magnoliopsida</taxon>
        <taxon>eudicotyledons</taxon>
        <taxon>Gunneridae</taxon>
        <taxon>Pentapetalae</taxon>
        <taxon>rosids</taxon>
        <taxon>fabids</taxon>
        <taxon>Fabales</taxon>
        <taxon>Fabaceae</taxon>
        <taxon>Papilionoideae</taxon>
        <taxon>50 kb inversion clade</taxon>
        <taxon>NPAAA clade</taxon>
        <taxon>indigoferoid/millettioid clade</taxon>
        <taxon>Phaseoleae</taxon>
        <taxon>Mucuna</taxon>
    </lineage>
</organism>
<dbReference type="STRING" id="157652.A0A371EU22"/>
<dbReference type="InterPro" id="IPR023213">
    <property type="entry name" value="CAT-like_dom_sf"/>
</dbReference>
<comment type="caution">
    <text evidence="3">The sequence shown here is derived from an EMBL/GenBank/DDBJ whole genome shotgun (WGS) entry which is preliminary data.</text>
</comment>
<feature type="non-terminal residue" evidence="3">
    <location>
        <position position="1"/>
    </location>
</feature>
<dbReference type="InterPro" id="IPR050898">
    <property type="entry name" value="Plant_acyltransferase"/>
</dbReference>
<dbReference type="GO" id="GO:0016740">
    <property type="term" value="F:transferase activity"/>
    <property type="evidence" value="ECO:0007669"/>
    <property type="project" value="UniProtKB-KW"/>
</dbReference>
<dbReference type="EMBL" id="QJKJ01012069">
    <property type="protein sequence ID" value="RDX69537.1"/>
    <property type="molecule type" value="Genomic_DNA"/>
</dbReference>
<dbReference type="AlphaFoldDB" id="A0A371EU22"/>
<protein>
    <submittedName>
        <fullName evidence="3">Methanol O-anthraniloyltransferase</fullName>
    </submittedName>
</protein>
<keyword evidence="4" id="KW-1185">Reference proteome</keyword>
<gene>
    <name evidence="3" type="primary">AMAT</name>
    <name evidence="3" type="ORF">CR513_51337</name>
</gene>
<dbReference type="Gene3D" id="3.30.559.10">
    <property type="entry name" value="Chloramphenicol acetyltransferase-like domain"/>
    <property type="match status" value="2"/>
</dbReference>